<keyword evidence="2" id="KW-0472">Membrane</keyword>
<dbReference type="AlphaFoldDB" id="A0AAW1S1H8"/>
<keyword evidence="2" id="KW-1133">Transmembrane helix</keyword>
<sequence>MRTRGCGPATTKHAVAGRPRFRSAPQIRSRQIRLQQERIGVPILCSFHESKSTEVSQAEPAAVQQVQQLQTETAQPPRRAAGFATFAGAGAALVIGVWWIIRRARQRDAGRQQRPTVRPSLPARHAATSEDELDNTARSVLYRFDVNSADEERPVLVGRLRTGPGQLAWEPCSHSGSVSFRGTPSLWLPPLDTGIAASSSAFELLNLHLQYVSFLKHSDTLELLQQAQAQERYGSAYIPVLPTQAS</sequence>
<protein>
    <submittedName>
        <fullName evidence="3">Uncharacterized protein</fullName>
    </submittedName>
</protein>
<accession>A0AAW1S1H8</accession>
<reference evidence="3 4" key="1">
    <citation type="journal article" date="2024" name="Nat. Commun.">
        <title>Phylogenomics reveals the evolutionary origins of lichenization in chlorophyte algae.</title>
        <authorList>
            <person name="Puginier C."/>
            <person name="Libourel C."/>
            <person name="Otte J."/>
            <person name="Skaloud P."/>
            <person name="Haon M."/>
            <person name="Grisel S."/>
            <person name="Petersen M."/>
            <person name="Berrin J.G."/>
            <person name="Delaux P.M."/>
            <person name="Dal Grande F."/>
            <person name="Keller J."/>
        </authorList>
    </citation>
    <scope>NUCLEOTIDE SEQUENCE [LARGE SCALE GENOMIC DNA]</scope>
    <source>
        <strain evidence="3 4">SAG 2145</strain>
    </source>
</reference>
<organism evidence="3 4">
    <name type="scientific">Apatococcus lobatus</name>
    <dbReference type="NCBI Taxonomy" id="904363"/>
    <lineage>
        <taxon>Eukaryota</taxon>
        <taxon>Viridiplantae</taxon>
        <taxon>Chlorophyta</taxon>
        <taxon>core chlorophytes</taxon>
        <taxon>Trebouxiophyceae</taxon>
        <taxon>Chlorellales</taxon>
        <taxon>Chlorellaceae</taxon>
        <taxon>Apatococcus</taxon>
    </lineage>
</organism>
<keyword evidence="4" id="KW-1185">Reference proteome</keyword>
<keyword evidence="2" id="KW-0812">Transmembrane</keyword>
<evidence type="ECO:0000313" key="3">
    <source>
        <dbReference type="EMBL" id="KAK9839963.1"/>
    </source>
</evidence>
<comment type="caution">
    <text evidence="3">The sequence shown here is derived from an EMBL/GenBank/DDBJ whole genome shotgun (WGS) entry which is preliminary data.</text>
</comment>
<gene>
    <name evidence="3" type="ORF">WJX74_001164</name>
</gene>
<feature type="region of interest" description="Disordered" evidence="1">
    <location>
        <begin position="109"/>
        <end position="132"/>
    </location>
</feature>
<name>A0AAW1S1H8_9CHLO</name>
<evidence type="ECO:0000256" key="2">
    <source>
        <dbReference type="SAM" id="Phobius"/>
    </source>
</evidence>
<proteinExistence type="predicted"/>
<dbReference type="Proteomes" id="UP001438707">
    <property type="component" value="Unassembled WGS sequence"/>
</dbReference>
<evidence type="ECO:0000256" key="1">
    <source>
        <dbReference type="SAM" id="MobiDB-lite"/>
    </source>
</evidence>
<feature type="transmembrane region" description="Helical" evidence="2">
    <location>
        <begin position="80"/>
        <end position="101"/>
    </location>
</feature>
<dbReference type="EMBL" id="JALJOS010000004">
    <property type="protein sequence ID" value="KAK9839963.1"/>
    <property type="molecule type" value="Genomic_DNA"/>
</dbReference>
<evidence type="ECO:0000313" key="4">
    <source>
        <dbReference type="Proteomes" id="UP001438707"/>
    </source>
</evidence>